<organism evidence="1 2">
    <name type="scientific">Dioscorea zingiberensis</name>
    <dbReference type="NCBI Taxonomy" id="325984"/>
    <lineage>
        <taxon>Eukaryota</taxon>
        <taxon>Viridiplantae</taxon>
        <taxon>Streptophyta</taxon>
        <taxon>Embryophyta</taxon>
        <taxon>Tracheophyta</taxon>
        <taxon>Spermatophyta</taxon>
        <taxon>Magnoliopsida</taxon>
        <taxon>Liliopsida</taxon>
        <taxon>Dioscoreales</taxon>
        <taxon>Dioscoreaceae</taxon>
        <taxon>Dioscorea</taxon>
    </lineage>
</organism>
<accession>A0A9D5CGW1</accession>
<sequence>MNFDIGQILWKEILHHPRDGKTTTLGFSPGMNTPDHSHMHGAIQADAGMCSMPNSEGILRLSTSHISPMTRISSV</sequence>
<comment type="caution">
    <text evidence="1">The sequence shown here is derived from an EMBL/GenBank/DDBJ whole genome shotgun (WGS) entry which is preliminary data.</text>
</comment>
<evidence type="ECO:0000313" key="2">
    <source>
        <dbReference type="Proteomes" id="UP001085076"/>
    </source>
</evidence>
<dbReference type="AlphaFoldDB" id="A0A9D5CGW1"/>
<protein>
    <submittedName>
        <fullName evidence="1">Uncharacterized protein</fullName>
    </submittedName>
</protein>
<dbReference type="Proteomes" id="UP001085076">
    <property type="component" value="Miscellaneous, Linkage group lg05"/>
</dbReference>
<evidence type="ECO:0000313" key="1">
    <source>
        <dbReference type="EMBL" id="KAJ0972629.1"/>
    </source>
</evidence>
<reference evidence="1" key="2">
    <citation type="journal article" date="2022" name="Hortic Res">
        <title>The genome of Dioscorea zingiberensis sheds light on the biosynthesis, origin and evolution of the medicinally important diosgenin saponins.</title>
        <authorList>
            <person name="Li Y."/>
            <person name="Tan C."/>
            <person name="Li Z."/>
            <person name="Guo J."/>
            <person name="Li S."/>
            <person name="Chen X."/>
            <person name="Wang C."/>
            <person name="Dai X."/>
            <person name="Yang H."/>
            <person name="Song W."/>
            <person name="Hou L."/>
            <person name="Xu J."/>
            <person name="Tong Z."/>
            <person name="Xu A."/>
            <person name="Yuan X."/>
            <person name="Wang W."/>
            <person name="Yang Q."/>
            <person name="Chen L."/>
            <person name="Sun Z."/>
            <person name="Wang K."/>
            <person name="Pan B."/>
            <person name="Chen J."/>
            <person name="Bao Y."/>
            <person name="Liu F."/>
            <person name="Qi X."/>
            <person name="Gang D.R."/>
            <person name="Wen J."/>
            <person name="Li J."/>
        </authorList>
    </citation>
    <scope>NUCLEOTIDE SEQUENCE</scope>
    <source>
        <strain evidence="1">Dzin_1.0</strain>
    </source>
</reference>
<proteinExistence type="predicted"/>
<gene>
    <name evidence="1" type="ORF">J5N97_020588</name>
</gene>
<reference evidence="1" key="1">
    <citation type="submission" date="2021-03" db="EMBL/GenBank/DDBJ databases">
        <authorList>
            <person name="Li Z."/>
            <person name="Yang C."/>
        </authorList>
    </citation>
    <scope>NUCLEOTIDE SEQUENCE</scope>
    <source>
        <strain evidence="1">Dzin_1.0</strain>
        <tissue evidence="1">Leaf</tissue>
    </source>
</reference>
<keyword evidence="2" id="KW-1185">Reference proteome</keyword>
<dbReference type="OrthoDB" id="1609391at2759"/>
<name>A0A9D5CGW1_9LILI</name>
<dbReference type="EMBL" id="JAGGNH010000005">
    <property type="protein sequence ID" value="KAJ0972629.1"/>
    <property type="molecule type" value="Genomic_DNA"/>
</dbReference>